<evidence type="ECO:0000313" key="4">
    <source>
        <dbReference type="Proteomes" id="UP000016567"/>
    </source>
</evidence>
<dbReference type="STRING" id="1219077.VAZ01S_013_00290"/>
<name>U3AMU7_9VIBR</name>
<feature type="transmembrane region" description="Helical" evidence="2">
    <location>
        <begin position="155"/>
        <end position="172"/>
    </location>
</feature>
<keyword evidence="2" id="KW-0812">Transmembrane</keyword>
<comment type="caution">
    <text evidence="3">The sequence shown here is derived from an EMBL/GenBank/DDBJ whole genome shotgun (WGS) entry which is preliminary data.</text>
</comment>
<evidence type="ECO:0000256" key="1">
    <source>
        <dbReference type="SAM" id="MobiDB-lite"/>
    </source>
</evidence>
<sequence length="297" mass="33014">MIYNGAFVISQDDRVTEQVKLGLSMNNNFEKKVNVGGSVERALSGNYELKAAEILSEAWRLTMKQFWSFTPAMIILLVVQMGIFFIALQLQLGDLETLMLSLEDNGFFDTRVIQAFYIASFSYEVIGAPIAAGISLMAMSHAVGFNTKLQHIGKGLQFTVPVIIATAFGIAIQYVAGLIIPFISLYLGMAFSQSILLICDKRIPPMRSLLVSFLAVNKKIFVISGLYLLVIFMFFIATIFYGIGLILVLPFFFHLKGILYREMFGIQVQIIATDGTDNDDSDDNDGDKDNKTQVFDA</sequence>
<dbReference type="EMBL" id="BATL01000013">
    <property type="protein sequence ID" value="GAD74622.1"/>
    <property type="molecule type" value="Genomic_DNA"/>
</dbReference>
<reference evidence="3 4" key="1">
    <citation type="submission" date="2013-09" db="EMBL/GenBank/DDBJ databases">
        <title>Whole genome shotgun sequence of Vibrio azureus NBRC 104587.</title>
        <authorList>
            <person name="Isaki S."/>
            <person name="Hosoyama A."/>
            <person name="Numata M."/>
            <person name="Hashimoto M."/>
            <person name="Hosoyama Y."/>
            <person name="Tsuchikane K."/>
            <person name="Noguchi M."/>
            <person name="Hirakata S."/>
            <person name="Ichikawa N."/>
            <person name="Ohji S."/>
            <person name="Yamazoe A."/>
            <person name="Fujita N."/>
        </authorList>
    </citation>
    <scope>NUCLEOTIDE SEQUENCE [LARGE SCALE GENOMIC DNA]</scope>
    <source>
        <strain evidence="3 4">NBRC 104587</strain>
    </source>
</reference>
<keyword evidence="4" id="KW-1185">Reference proteome</keyword>
<feature type="transmembrane region" description="Helical" evidence="2">
    <location>
        <begin position="178"/>
        <end position="199"/>
    </location>
</feature>
<gene>
    <name evidence="3" type="ORF">VAZ01S_013_00290</name>
</gene>
<evidence type="ECO:0000256" key="2">
    <source>
        <dbReference type="SAM" id="Phobius"/>
    </source>
</evidence>
<dbReference type="Proteomes" id="UP000016567">
    <property type="component" value="Unassembled WGS sequence"/>
</dbReference>
<dbReference type="AlphaFoldDB" id="U3AMU7"/>
<feature type="transmembrane region" description="Helical" evidence="2">
    <location>
        <begin position="220"/>
        <end position="253"/>
    </location>
</feature>
<proteinExistence type="predicted"/>
<feature type="region of interest" description="Disordered" evidence="1">
    <location>
        <begin position="277"/>
        <end position="297"/>
    </location>
</feature>
<keyword evidence="2" id="KW-0472">Membrane</keyword>
<organism evidence="3 4">
    <name type="scientific">Vibrio azureus NBRC 104587</name>
    <dbReference type="NCBI Taxonomy" id="1219077"/>
    <lineage>
        <taxon>Bacteria</taxon>
        <taxon>Pseudomonadati</taxon>
        <taxon>Pseudomonadota</taxon>
        <taxon>Gammaproteobacteria</taxon>
        <taxon>Vibrionales</taxon>
        <taxon>Vibrionaceae</taxon>
        <taxon>Vibrio</taxon>
    </lineage>
</organism>
<keyword evidence="2" id="KW-1133">Transmembrane helix</keyword>
<evidence type="ECO:0008006" key="5">
    <source>
        <dbReference type="Google" id="ProtNLM"/>
    </source>
</evidence>
<dbReference type="eggNOG" id="COG5473">
    <property type="taxonomic scope" value="Bacteria"/>
</dbReference>
<accession>U3AMU7</accession>
<feature type="compositionally biased region" description="Acidic residues" evidence="1">
    <location>
        <begin position="277"/>
        <end position="286"/>
    </location>
</feature>
<feature type="transmembrane region" description="Helical" evidence="2">
    <location>
        <begin position="112"/>
        <end position="134"/>
    </location>
</feature>
<feature type="transmembrane region" description="Helical" evidence="2">
    <location>
        <begin position="66"/>
        <end position="92"/>
    </location>
</feature>
<protein>
    <recommendedName>
        <fullName evidence="5">Proline and glycine rich transmembrane protein gene in bax</fullName>
    </recommendedName>
</protein>
<evidence type="ECO:0000313" key="3">
    <source>
        <dbReference type="EMBL" id="GAD74622.1"/>
    </source>
</evidence>